<dbReference type="SUPFAM" id="SSF47413">
    <property type="entry name" value="lambda repressor-like DNA-binding domains"/>
    <property type="match status" value="1"/>
</dbReference>
<dbReference type="InterPro" id="IPR001387">
    <property type="entry name" value="Cro/C1-type_HTH"/>
</dbReference>
<dbReference type="AlphaFoldDB" id="A0A317E6W6"/>
<proteinExistence type="predicted"/>
<evidence type="ECO:0000313" key="2">
    <source>
        <dbReference type="Proteomes" id="UP000245461"/>
    </source>
</evidence>
<sequence>MIGTTVDTSIFGPRIGRWLYGLRAVRGLTVDDLATRSGLRPERVVEVEKGLGRPAGIDELGELLHAIDPALLCRLVEFASNLGAASNSIGDACDLSHLASRLVAAFGGVTSVATRDAVADLVETIAGTTIRHYHA</sequence>
<comment type="caution">
    <text evidence="1">The sequence shown here is derived from an EMBL/GenBank/DDBJ whole genome shotgun (WGS) entry which is preliminary data.</text>
</comment>
<accession>A0A317E6W6</accession>
<organism evidence="1 2">
    <name type="scientific">Zavarzinia aquatilis</name>
    <dbReference type="NCBI Taxonomy" id="2211142"/>
    <lineage>
        <taxon>Bacteria</taxon>
        <taxon>Pseudomonadati</taxon>
        <taxon>Pseudomonadota</taxon>
        <taxon>Alphaproteobacteria</taxon>
        <taxon>Rhodospirillales</taxon>
        <taxon>Zavarziniaceae</taxon>
        <taxon>Zavarzinia</taxon>
    </lineage>
</organism>
<dbReference type="RefSeq" id="WP_109905246.1">
    <property type="nucleotide sequence ID" value="NZ_QGLE01000005.1"/>
</dbReference>
<evidence type="ECO:0000313" key="1">
    <source>
        <dbReference type="EMBL" id="PWR22739.1"/>
    </source>
</evidence>
<name>A0A317E6W6_9PROT</name>
<dbReference type="OrthoDB" id="7281731at2"/>
<dbReference type="InterPro" id="IPR010982">
    <property type="entry name" value="Lambda_DNA-bd_dom_sf"/>
</dbReference>
<dbReference type="CDD" id="cd00093">
    <property type="entry name" value="HTH_XRE"/>
    <property type="match status" value="1"/>
</dbReference>
<dbReference type="Proteomes" id="UP000245461">
    <property type="component" value="Unassembled WGS sequence"/>
</dbReference>
<protein>
    <submittedName>
        <fullName evidence="1">Uncharacterized protein</fullName>
    </submittedName>
</protein>
<dbReference type="EMBL" id="QGLE01000005">
    <property type="protein sequence ID" value="PWR22739.1"/>
    <property type="molecule type" value="Genomic_DNA"/>
</dbReference>
<keyword evidence="2" id="KW-1185">Reference proteome</keyword>
<gene>
    <name evidence="1" type="ORF">DKG74_09885</name>
</gene>
<reference evidence="1 2" key="1">
    <citation type="submission" date="2018-05" db="EMBL/GenBank/DDBJ databases">
        <title>Zavarzinia sp. HR-AS.</title>
        <authorList>
            <person name="Lee Y."/>
            <person name="Jeon C.O."/>
        </authorList>
    </citation>
    <scope>NUCLEOTIDE SEQUENCE [LARGE SCALE GENOMIC DNA]</scope>
    <source>
        <strain evidence="1 2">HR-AS</strain>
    </source>
</reference>
<dbReference type="GO" id="GO:0003677">
    <property type="term" value="F:DNA binding"/>
    <property type="evidence" value="ECO:0007669"/>
    <property type="project" value="InterPro"/>
</dbReference>